<organism evidence="1 2">
    <name type="scientific">Kibdelosporangium lantanae</name>
    <dbReference type="NCBI Taxonomy" id="1497396"/>
    <lineage>
        <taxon>Bacteria</taxon>
        <taxon>Bacillati</taxon>
        <taxon>Actinomycetota</taxon>
        <taxon>Actinomycetes</taxon>
        <taxon>Pseudonocardiales</taxon>
        <taxon>Pseudonocardiaceae</taxon>
        <taxon>Kibdelosporangium</taxon>
    </lineage>
</organism>
<dbReference type="EMBL" id="JBHTIS010000938">
    <property type="protein sequence ID" value="MFD1047126.1"/>
    <property type="molecule type" value="Genomic_DNA"/>
</dbReference>
<gene>
    <name evidence="1" type="ORF">ACFQ1S_16995</name>
</gene>
<sequence length="73" mass="7745">MTRALLLSLASHNNAVVVRVDIERSGVLLTVLVTRGTTPPDAGTVAVAKNTLGRVGGEVRVEPDPFVELWVPL</sequence>
<reference evidence="2" key="1">
    <citation type="journal article" date="2019" name="Int. J. Syst. Evol. Microbiol.">
        <title>The Global Catalogue of Microorganisms (GCM) 10K type strain sequencing project: providing services to taxonomists for standard genome sequencing and annotation.</title>
        <authorList>
            <consortium name="The Broad Institute Genomics Platform"/>
            <consortium name="The Broad Institute Genome Sequencing Center for Infectious Disease"/>
            <person name="Wu L."/>
            <person name="Ma J."/>
        </authorList>
    </citation>
    <scope>NUCLEOTIDE SEQUENCE [LARGE SCALE GENOMIC DNA]</scope>
    <source>
        <strain evidence="2">JCM 31486</strain>
    </source>
</reference>
<comment type="caution">
    <text evidence="1">The sequence shown here is derived from an EMBL/GenBank/DDBJ whole genome shotgun (WGS) entry which is preliminary data.</text>
</comment>
<protein>
    <submittedName>
        <fullName evidence="1">Uncharacterized protein</fullName>
    </submittedName>
</protein>
<proteinExistence type="predicted"/>
<accession>A0ABW3MA82</accession>
<keyword evidence="2" id="KW-1185">Reference proteome</keyword>
<name>A0ABW3MA82_9PSEU</name>
<evidence type="ECO:0000313" key="1">
    <source>
        <dbReference type="EMBL" id="MFD1047126.1"/>
    </source>
</evidence>
<dbReference type="Proteomes" id="UP001597045">
    <property type="component" value="Unassembled WGS sequence"/>
</dbReference>
<evidence type="ECO:0000313" key="2">
    <source>
        <dbReference type="Proteomes" id="UP001597045"/>
    </source>
</evidence>